<dbReference type="GO" id="GO:0006506">
    <property type="term" value="P:GPI anchor biosynthetic process"/>
    <property type="evidence" value="ECO:0007669"/>
    <property type="project" value="UniProtKB-UniPathway"/>
</dbReference>
<comment type="function">
    <text evidence="13 14">Ethanolamine phosphate transferase involved in glycosylphosphatidylinositol-anchor biosynthesis. Transfers ethanolamine phosphate to the first alpha-1,4-linked mannose of the glycosylphosphatidylinositol precursor of GPI-anchor.</text>
</comment>
<keyword evidence="7 14" id="KW-0812">Transmembrane</keyword>
<evidence type="ECO:0000313" key="17">
    <source>
        <dbReference type="EMBL" id="PLW51642.1"/>
    </source>
</evidence>
<evidence type="ECO:0000256" key="2">
    <source>
        <dbReference type="ARBA" id="ARBA00004687"/>
    </source>
</evidence>
<dbReference type="UniPathway" id="UPA00196"/>
<comment type="similarity">
    <text evidence="3 14">Belongs to the PIGG/PIGN/PIGO family. PIGN subfamily.</text>
</comment>
<keyword evidence="9 14" id="KW-1133">Transmembrane helix</keyword>
<evidence type="ECO:0000256" key="8">
    <source>
        <dbReference type="ARBA" id="ARBA00022824"/>
    </source>
</evidence>
<feature type="transmembrane region" description="Helical" evidence="14">
    <location>
        <begin position="886"/>
        <end position="908"/>
    </location>
</feature>
<evidence type="ECO:0000256" key="10">
    <source>
        <dbReference type="ARBA" id="ARBA00023136"/>
    </source>
</evidence>
<feature type="domain" description="GPI ethanolamine phosphate transferase 1 C-terminal" evidence="15">
    <location>
        <begin position="490"/>
        <end position="946"/>
    </location>
</feature>
<dbReference type="Pfam" id="PF04987">
    <property type="entry name" value="PigN"/>
    <property type="match status" value="1"/>
</dbReference>
<evidence type="ECO:0000256" key="13">
    <source>
        <dbReference type="ARBA" id="ARBA00024850"/>
    </source>
</evidence>
<keyword evidence="5 14" id="KW-0337">GPI-anchor biosynthesis</keyword>
<keyword evidence="8 14" id="KW-0256">Endoplasmic reticulum</keyword>
<feature type="transmembrane region" description="Helical" evidence="14">
    <location>
        <begin position="653"/>
        <end position="672"/>
    </location>
</feature>
<dbReference type="AlphaFoldDB" id="A0A2N5SBX4"/>
<feature type="transmembrane region" description="Helical" evidence="14">
    <location>
        <begin position="732"/>
        <end position="750"/>
    </location>
</feature>
<evidence type="ECO:0000259" key="15">
    <source>
        <dbReference type="Pfam" id="PF04987"/>
    </source>
</evidence>
<evidence type="ECO:0000256" key="14">
    <source>
        <dbReference type="RuleBase" id="RU367138"/>
    </source>
</evidence>
<dbReference type="GO" id="GO:0071555">
    <property type="term" value="P:cell wall organization"/>
    <property type="evidence" value="ECO:0007669"/>
    <property type="project" value="UniProtKB-KW"/>
</dbReference>
<evidence type="ECO:0000256" key="3">
    <source>
        <dbReference type="ARBA" id="ARBA00008400"/>
    </source>
</evidence>
<keyword evidence="12" id="KW-0961">Cell wall biogenesis/degradation</keyword>
<dbReference type="SUPFAM" id="SSF53649">
    <property type="entry name" value="Alkaline phosphatase-like"/>
    <property type="match status" value="1"/>
</dbReference>
<dbReference type="Gene3D" id="3.40.720.10">
    <property type="entry name" value="Alkaline Phosphatase, subunit A"/>
    <property type="match status" value="2"/>
</dbReference>
<feature type="transmembrane region" description="Helical" evidence="14">
    <location>
        <begin position="6"/>
        <end position="31"/>
    </location>
</feature>
<evidence type="ECO:0000256" key="4">
    <source>
        <dbReference type="ARBA" id="ARBA00020831"/>
    </source>
</evidence>
<feature type="transmembrane region" description="Helical" evidence="14">
    <location>
        <begin position="627"/>
        <end position="646"/>
    </location>
</feature>
<feature type="transmembrane region" description="Helical" evidence="14">
    <location>
        <begin position="920"/>
        <end position="941"/>
    </location>
</feature>
<feature type="transmembrane region" description="Helical" evidence="14">
    <location>
        <begin position="770"/>
        <end position="803"/>
    </location>
</feature>
<keyword evidence="6 14" id="KW-0808">Transferase</keyword>
<dbReference type="PANTHER" id="PTHR12250">
    <property type="entry name" value="PHOSPHATIDYLINOSITOL GLYCAN, CLASS N"/>
    <property type="match status" value="1"/>
</dbReference>
<feature type="transmembrane region" description="Helical" evidence="14">
    <location>
        <begin position="678"/>
        <end position="695"/>
    </location>
</feature>
<evidence type="ECO:0000256" key="9">
    <source>
        <dbReference type="ARBA" id="ARBA00022989"/>
    </source>
</evidence>
<keyword evidence="10 14" id="KW-0472">Membrane</keyword>
<evidence type="ECO:0000256" key="1">
    <source>
        <dbReference type="ARBA" id="ARBA00004477"/>
    </source>
</evidence>
<comment type="subcellular location">
    <subcellularLocation>
        <location evidence="1 14">Endoplasmic reticulum membrane</location>
        <topology evidence="1 14">Multi-pass membrane protein</topology>
    </subcellularLocation>
</comment>
<organism evidence="16 18">
    <name type="scientific">Puccinia coronata f. sp. avenae</name>
    <dbReference type="NCBI Taxonomy" id="200324"/>
    <lineage>
        <taxon>Eukaryota</taxon>
        <taxon>Fungi</taxon>
        <taxon>Dikarya</taxon>
        <taxon>Basidiomycota</taxon>
        <taxon>Pucciniomycotina</taxon>
        <taxon>Pucciniomycetes</taxon>
        <taxon>Pucciniales</taxon>
        <taxon>Pucciniaceae</taxon>
        <taxon>Puccinia</taxon>
    </lineage>
</organism>
<dbReference type="Pfam" id="PF01663">
    <property type="entry name" value="Phosphodiest"/>
    <property type="match status" value="1"/>
</dbReference>
<dbReference type="FunFam" id="3.40.720.10:FF:000015">
    <property type="entry name" value="GPI ethanolamine phosphate transferase 1"/>
    <property type="match status" value="1"/>
</dbReference>
<evidence type="ECO:0000256" key="11">
    <source>
        <dbReference type="ARBA" id="ARBA00023180"/>
    </source>
</evidence>
<dbReference type="InterPro" id="IPR017850">
    <property type="entry name" value="Alkaline_phosphatase_core_sf"/>
</dbReference>
<dbReference type="GO" id="GO:0005789">
    <property type="term" value="C:endoplasmic reticulum membrane"/>
    <property type="evidence" value="ECO:0007669"/>
    <property type="project" value="UniProtKB-SubCell"/>
</dbReference>
<evidence type="ECO:0000256" key="7">
    <source>
        <dbReference type="ARBA" id="ARBA00022692"/>
    </source>
</evidence>
<evidence type="ECO:0000313" key="16">
    <source>
        <dbReference type="EMBL" id="PLW10771.1"/>
    </source>
</evidence>
<reference evidence="16 18" key="1">
    <citation type="submission" date="2017-11" db="EMBL/GenBank/DDBJ databases">
        <title>De novo assembly and phasing of dikaryotic genomes from two isolates of Puccinia coronata f. sp. avenae, the causal agent of oat crown rust.</title>
        <authorList>
            <person name="Miller M.E."/>
            <person name="Zhang Y."/>
            <person name="Omidvar V."/>
            <person name="Sperschneider J."/>
            <person name="Schwessinger B."/>
            <person name="Raley C."/>
            <person name="Palmer J.M."/>
            <person name="Garnica D."/>
            <person name="Upadhyaya N."/>
            <person name="Rathjen J."/>
            <person name="Taylor J.M."/>
            <person name="Park R.F."/>
            <person name="Dodds P.N."/>
            <person name="Hirsch C.D."/>
            <person name="Kianian S.F."/>
            <person name="Figueroa M."/>
        </authorList>
    </citation>
    <scope>NUCLEOTIDE SEQUENCE [LARGE SCALE GENOMIC DNA]</scope>
    <source>
        <strain evidence="16">12SD80</strain>
    </source>
</reference>
<feature type="transmembrane region" description="Helical" evidence="14">
    <location>
        <begin position="535"/>
        <end position="556"/>
    </location>
</feature>
<dbReference type="EMBL" id="PGCI01000004">
    <property type="protein sequence ID" value="PLW51642.1"/>
    <property type="molecule type" value="Genomic_DNA"/>
</dbReference>
<feature type="transmembrane region" description="Helical" evidence="14">
    <location>
        <begin position="953"/>
        <end position="973"/>
    </location>
</feature>
<dbReference type="EC" id="2.-.-.-" evidence="14"/>
<comment type="pathway">
    <text evidence="2 14">Glycolipid biosynthesis; glycosylphosphatidylinositol-anchor biosynthesis.</text>
</comment>
<dbReference type="InterPro" id="IPR037671">
    <property type="entry name" value="PIGN_N"/>
</dbReference>
<accession>A0A2N5SBX4</accession>
<evidence type="ECO:0000256" key="6">
    <source>
        <dbReference type="ARBA" id="ARBA00022679"/>
    </source>
</evidence>
<evidence type="ECO:0000256" key="5">
    <source>
        <dbReference type="ARBA" id="ARBA00022502"/>
    </source>
</evidence>
<name>A0A2N5SBX4_9BASI</name>
<dbReference type="InterPro" id="IPR017852">
    <property type="entry name" value="GPI_EtnP_transferase_1_C"/>
</dbReference>
<dbReference type="Proteomes" id="UP000235392">
    <property type="component" value="Unassembled WGS sequence"/>
</dbReference>
<dbReference type="EMBL" id="PGCI01000950">
    <property type="protein sequence ID" value="PLW10771.1"/>
    <property type="molecule type" value="Genomic_DNA"/>
</dbReference>
<evidence type="ECO:0000313" key="18">
    <source>
        <dbReference type="Proteomes" id="UP000235392"/>
    </source>
</evidence>
<dbReference type="PANTHER" id="PTHR12250:SF0">
    <property type="entry name" value="GPI ETHANOLAMINE PHOSPHATE TRANSFERASE 1"/>
    <property type="match status" value="1"/>
</dbReference>
<dbReference type="InterPro" id="IPR002591">
    <property type="entry name" value="Phosphodiest/P_Trfase"/>
</dbReference>
<dbReference type="InterPro" id="IPR007070">
    <property type="entry name" value="GPI_EtnP_transferase_1"/>
</dbReference>
<comment type="caution">
    <text evidence="16">The sequence shown here is derived from an EMBL/GenBank/DDBJ whole genome shotgun (WGS) entry which is preliminary data.</text>
</comment>
<dbReference type="GO" id="GO:0051377">
    <property type="term" value="F:mannose-ethanolamine phosphotransferase activity"/>
    <property type="evidence" value="ECO:0007669"/>
    <property type="project" value="UniProtKB-UniRule"/>
</dbReference>
<dbReference type="CDD" id="cd16020">
    <property type="entry name" value="GPI_EPT_1"/>
    <property type="match status" value="1"/>
</dbReference>
<protein>
    <recommendedName>
        <fullName evidence="4 14">GPI ethanolamine phosphate transferase 1</fullName>
        <ecNumber evidence="14">2.-.-.-</ecNumber>
    </recommendedName>
</protein>
<feature type="transmembrane region" description="Helical" evidence="14">
    <location>
        <begin position="850"/>
        <end position="874"/>
    </location>
</feature>
<proteinExistence type="inferred from homology"/>
<gene>
    <name evidence="17" type="ORF">PCASD_00554</name>
    <name evidence="16" type="ORF">PCASD_21310</name>
</gene>
<sequence>MRGNARPAWLLSVGFVFHAVYLMSIFDIYFISPVVRVPQRFTHLDPIQGESPASRAQAKPLASRVVLIVGDGLRADKLFSMFPNPPFDPPLPVPVLADLKPIPILAQHHANSRHITPAPYLRALIETGTASWGVSHTRVPTESRPGHVAIIAGMYEDVSAVTRGWKMNPVNFDSVFNQSSHSFTFGSPDILPMFKHGASDPSRVDAWSYDEDAEDFTKDAAQLDIWVLERLKSLLAEAREAGPGSSLDRQLRSDQVFFFLHLLGLDSTGHSYRPHSPEYFRNIQVVDQVVRGTQKLLEDFYGDDRTAFIFTADHGMSNIGNHGDGDPDNTRTPLVAWGSGIQKSTVDAGYADDGTVQLDPYYQNWNLNMSQRKDVEQADIAALMAALAGIHVPSNSVGRLPLTYLNGPSSELARATYANTREILQQYETKNELKASTKFAFRSFPGLPDKESLNKPTISERLFLIHRMILTDRNDQAIKACSELQTLALQGLKYLQRYDWFRLRTIIVIGYIGWMVYTAIFVLRTYIISPSPRDHVRFGSIFGAVVFAATSLYFYLEHSPVTYYLYTLFPTYFWGQIIDDIDTIQDLVDWASNRPSSSPTRIWTTIVVTVMCLEFMVLGYFHRVAWTIGWLVIGVLWPFLALSSTFKEENATLIRAWSIASVFTSAFTVLPVEKGESLPVITAGGVAFLYVGYKIRRHYGSPSRRQLALILTALLVTIDSTRRLQQKRGLPVFNQSLGWLLVASSVAPFLPRRAQPSREVQDSLLTSRLIEIVFAYAPVFIILSLSYETLFFLAFAGSLLIWLELETRLARFDESHEQSARERESRSGVAVRKSSEPISKFRLHHSRLSLFYLFFIHVGFFGTGNVGSISSFYLEPVYRLVPIFSPFLMSSLLLFKILIPFLIVSSVFSTLNSRLGLPKFSLFVSSLTITDLMSLNFFFLVNDVGSWLEIGQSISHFAISSLLLVFMILLHFLGDFLLRDLLSTHHLSSTSEHKPKIH</sequence>
<evidence type="ECO:0000256" key="12">
    <source>
        <dbReference type="ARBA" id="ARBA00023316"/>
    </source>
</evidence>
<keyword evidence="11" id="KW-0325">Glycoprotein</keyword>
<feature type="transmembrane region" description="Helical" evidence="14">
    <location>
        <begin position="503"/>
        <end position="523"/>
    </location>
</feature>